<dbReference type="EMBL" id="PIPO01000001">
    <property type="protein sequence ID" value="RUO34910.1"/>
    <property type="molecule type" value="Genomic_DNA"/>
</dbReference>
<dbReference type="NCBIfam" id="TIGR01617">
    <property type="entry name" value="arsC_related"/>
    <property type="match status" value="1"/>
</dbReference>
<comment type="similarity">
    <text evidence="1 2">Belongs to the ArsC family.</text>
</comment>
<dbReference type="Proteomes" id="UP000287823">
    <property type="component" value="Unassembled WGS sequence"/>
</dbReference>
<evidence type="ECO:0000313" key="3">
    <source>
        <dbReference type="EMBL" id="RUO34910.1"/>
    </source>
</evidence>
<sequence length="116" mass="13548">MSTVLFGIKNCDTVKKAQRFLTTHDIPFEFSDFRDEQPTAEQIQSWIAILGLETLVNKRSTTFRQLDDDAKQSNDAKRWVELIQQQPTLIKRPLLKHDGSLYCGFSDKKYQEIFHV</sequence>
<dbReference type="Pfam" id="PF03960">
    <property type="entry name" value="ArsC"/>
    <property type="match status" value="1"/>
</dbReference>
<dbReference type="CDD" id="cd03035">
    <property type="entry name" value="ArsC_Yffb"/>
    <property type="match status" value="1"/>
</dbReference>
<dbReference type="Gene3D" id="3.40.30.10">
    <property type="entry name" value="Glutaredoxin"/>
    <property type="match status" value="1"/>
</dbReference>
<evidence type="ECO:0000256" key="2">
    <source>
        <dbReference type="PROSITE-ProRule" id="PRU01282"/>
    </source>
</evidence>
<dbReference type="InterPro" id="IPR006504">
    <property type="entry name" value="Tscrpt_reg_Spx/MgsR"/>
</dbReference>
<dbReference type="InterPro" id="IPR006660">
    <property type="entry name" value="Arsenate_reductase-like"/>
</dbReference>
<dbReference type="PANTHER" id="PTHR30041">
    <property type="entry name" value="ARSENATE REDUCTASE"/>
    <property type="match status" value="1"/>
</dbReference>
<dbReference type="AlphaFoldDB" id="A0A432WM68"/>
<accession>A0A432WM68</accession>
<dbReference type="PANTHER" id="PTHR30041:SF8">
    <property type="entry name" value="PROTEIN YFFB"/>
    <property type="match status" value="1"/>
</dbReference>
<dbReference type="SUPFAM" id="SSF52833">
    <property type="entry name" value="Thioredoxin-like"/>
    <property type="match status" value="1"/>
</dbReference>
<reference evidence="3 4" key="1">
    <citation type="journal article" date="2011" name="Front. Microbiol.">
        <title>Genomic signatures of strain selection and enhancement in Bacillus atrophaeus var. globigii, a historical biowarfare simulant.</title>
        <authorList>
            <person name="Gibbons H.S."/>
            <person name="Broomall S.M."/>
            <person name="McNew L.A."/>
            <person name="Daligault H."/>
            <person name="Chapman C."/>
            <person name="Bruce D."/>
            <person name="Karavis M."/>
            <person name="Krepps M."/>
            <person name="McGregor P.A."/>
            <person name="Hong C."/>
            <person name="Park K.H."/>
            <person name="Akmal A."/>
            <person name="Feldman A."/>
            <person name="Lin J.S."/>
            <person name="Chang W.E."/>
            <person name="Higgs B.W."/>
            <person name="Demirev P."/>
            <person name="Lindquist J."/>
            <person name="Liem A."/>
            <person name="Fochler E."/>
            <person name="Read T.D."/>
            <person name="Tapia R."/>
            <person name="Johnson S."/>
            <person name="Bishop-Lilly K.A."/>
            <person name="Detter C."/>
            <person name="Han C."/>
            <person name="Sozhamannan S."/>
            <person name="Rosenzweig C.N."/>
            <person name="Skowronski E.W."/>
        </authorList>
    </citation>
    <scope>NUCLEOTIDE SEQUENCE [LARGE SCALE GENOMIC DNA]</scope>
    <source>
        <strain evidence="3 4">Y4G10-17</strain>
    </source>
</reference>
<dbReference type="RefSeq" id="WP_126797947.1">
    <property type="nucleotide sequence ID" value="NZ_PIPO01000001.1"/>
</dbReference>
<dbReference type="InterPro" id="IPR036249">
    <property type="entry name" value="Thioredoxin-like_sf"/>
</dbReference>
<protein>
    <submittedName>
        <fullName evidence="3">Arsenate reductase</fullName>
    </submittedName>
</protein>
<proteinExistence type="inferred from homology"/>
<organism evidence="3 4">
    <name type="scientific">Aliidiomarina soli</name>
    <dbReference type="NCBI Taxonomy" id="1928574"/>
    <lineage>
        <taxon>Bacteria</taxon>
        <taxon>Pseudomonadati</taxon>
        <taxon>Pseudomonadota</taxon>
        <taxon>Gammaproteobacteria</taxon>
        <taxon>Alteromonadales</taxon>
        <taxon>Idiomarinaceae</taxon>
        <taxon>Aliidiomarina</taxon>
    </lineage>
</organism>
<dbReference type="PROSITE" id="PS51353">
    <property type="entry name" value="ARSC"/>
    <property type="match status" value="1"/>
</dbReference>
<keyword evidence="4" id="KW-1185">Reference proteome</keyword>
<evidence type="ECO:0000313" key="4">
    <source>
        <dbReference type="Proteomes" id="UP000287823"/>
    </source>
</evidence>
<comment type="caution">
    <text evidence="3">The sequence shown here is derived from an EMBL/GenBank/DDBJ whole genome shotgun (WGS) entry which is preliminary data.</text>
</comment>
<name>A0A432WM68_9GAMM</name>
<evidence type="ECO:0000256" key="1">
    <source>
        <dbReference type="ARBA" id="ARBA00007198"/>
    </source>
</evidence>
<gene>
    <name evidence="3" type="ORF">CWE14_02640</name>
</gene>